<name>A0ABN3K7S1_9ACTN</name>
<protein>
    <recommendedName>
        <fullName evidence="3">DNA-directed DNA polymerase</fullName>
    </recommendedName>
</protein>
<dbReference type="RefSeq" id="WP_344596174.1">
    <property type="nucleotide sequence ID" value="NZ_BAAARW010000037.1"/>
</dbReference>
<gene>
    <name evidence="1" type="ORF">GCM10010191_78570</name>
</gene>
<dbReference type="EMBL" id="BAAARW010000037">
    <property type="protein sequence ID" value="GAA2449284.1"/>
    <property type="molecule type" value="Genomic_DNA"/>
</dbReference>
<evidence type="ECO:0008006" key="3">
    <source>
        <dbReference type="Google" id="ProtNLM"/>
    </source>
</evidence>
<keyword evidence="2" id="KW-1185">Reference proteome</keyword>
<organism evidence="1 2">
    <name type="scientific">Actinomadura vinacea</name>
    <dbReference type="NCBI Taxonomy" id="115336"/>
    <lineage>
        <taxon>Bacteria</taxon>
        <taxon>Bacillati</taxon>
        <taxon>Actinomycetota</taxon>
        <taxon>Actinomycetes</taxon>
        <taxon>Streptosporangiales</taxon>
        <taxon>Thermomonosporaceae</taxon>
        <taxon>Actinomadura</taxon>
    </lineage>
</organism>
<reference evidence="1 2" key="1">
    <citation type="journal article" date="2019" name="Int. J. Syst. Evol. Microbiol.">
        <title>The Global Catalogue of Microorganisms (GCM) 10K type strain sequencing project: providing services to taxonomists for standard genome sequencing and annotation.</title>
        <authorList>
            <consortium name="The Broad Institute Genomics Platform"/>
            <consortium name="The Broad Institute Genome Sequencing Center for Infectious Disease"/>
            <person name="Wu L."/>
            <person name="Ma J."/>
        </authorList>
    </citation>
    <scope>NUCLEOTIDE SEQUENCE [LARGE SCALE GENOMIC DNA]</scope>
    <source>
        <strain evidence="1 2">JCM 3325</strain>
    </source>
</reference>
<dbReference type="Proteomes" id="UP001501231">
    <property type="component" value="Unassembled WGS sequence"/>
</dbReference>
<comment type="caution">
    <text evidence="1">The sequence shown here is derived from an EMBL/GenBank/DDBJ whole genome shotgun (WGS) entry which is preliminary data.</text>
</comment>
<evidence type="ECO:0000313" key="1">
    <source>
        <dbReference type="EMBL" id="GAA2449284.1"/>
    </source>
</evidence>
<sequence length="425" mass="47346">MFFLIDDDQLASSIDPHAINAAITGSNPGLPAVRIAHHDLRTPRANLRLAQLIGLSDAEQVTDPGQTSSYPADLRPVCDTDPGFDQARHPYLAGYNSLNYDTTMFALYLSEVFADVVDHRIRVDLARVQLAQARDTGGSRRRRATRHHGAEADMALFAREQGAYVDHLDMLVAARDLFPHAKDFVAEAKRQHNLLAPPDGTAVDKRLVLLGSDPEKVKYRKPKKDDPEQATQLARAQEQVPDPADLMATQRPKDQELDVVLDDGRILHGKVVLARTTLTSAAYRDEPANKNPVLFPAQDPEGRRGEVDLSTKLHPKYARTSVGHVIHQDFTSYYPNLLRNMRAFWNPDLGEDRYTRIFFDKERYGKELKRPGTSEDEKARLTTLRAGTKLILNAASGAGDASHVIIPFHGCSAAGRPFAERARLW</sequence>
<proteinExistence type="predicted"/>
<evidence type="ECO:0000313" key="2">
    <source>
        <dbReference type="Proteomes" id="UP001501231"/>
    </source>
</evidence>
<accession>A0ABN3K7S1</accession>